<name>A0A1F5TQ72_9BACT</name>
<accession>A0A1F5TQ72</accession>
<dbReference type="AlphaFoldDB" id="A0A1F5TQ72"/>
<dbReference type="Proteomes" id="UP000177579">
    <property type="component" value="Unassembled WGS sequence"/>
</dbReference>
<evidence type="ECO:0000313" key="1">
    <source>
        <dbReference type="EMBL" id="OGF40997.1"/>
    </source>
</evidence>
<reference evidence="1 2" key="1">
    <citation type="journal article" date="2016" name="Nat. Commun.">
        <title>Thousands of microbial genomes shed light on interconnected biogeochemical processes in an aquifer system.</title>
        <authorList>
            <person name="Anantharaman K."/>
            <person name="Brown C.T."/>
            <person name="Hug L.A."/>
            <person name="Sharon I."/>
            <person name="Castelle C.J."/>
            <person name="Probst A.J."/>
            <person name="Thomas B.C."/>
            <person name="Singh A."/>
            <person name="Wilkins M.J."/>
            <person name="Karaoz U."/>
            <person name="Brodie E.L."/>
            <person name="Williams K.H."/>
            <person name="Hubbard S.S."/>
            <person name="Banfield J.F."/>
        </authorList>
    </citation>
    <scope>NUCLEOTIDE SEQUENCE [LARGE SCALE GENOMIC DNA]</scope>
</reference>
<protein>
    <submittedName>
        <fullName evidence="1">Uncharacterized protein</fullName>
    </submittedName>
</protein>
<evidence type="ECO:0000313" key="2">
    <source>
        <dbReference type="Proteomes" id="UP000177579"/>
    </source>
</evidence>
<organism evidence="1 2">
    <name type="scientific">Candidatus Falkowbacteria bacterium RIFOXYD2_FULL_34_120</name>
    <dbReference type="NCBI Taxonomy" id="1798007"/>
    <lineage>
        <taxon>Bacteria</taxon>
        <taxon>Candidatus Falkowiibacteriota</taxon>
    </lineage>
</organism>
<sequence>MKIEQSQNINKGGNMEKIELKSGAKKFYGIICQLSGVLELENDFKSIQARTRAETAAIILQEMPDDINVSMIGLIKKILFECRQGITAFEPHNDFDHSLKDEAIKIIDQLESLEK</sequence>
<gene>
    <name evidence="1" type="ORF">A2531_03160</name>
</gene>
<proteinExistence type="predicted"/>
<comment type="caution">
    <text evidence="1">The sequence shown here is derived from an EMBL/GenBank/DDBJ whole genome shotgun (WGS) entry which is preliminary data.</text>
</comment>
<dbReference type="EMBL" id="MFGO01000016">
    <property type="protein sequence ID" value="OGF40997.1"/>
    <property type="molecule type" value="Genomic_DNA"/>
</dbReference>